<comment type="caution">
    <text evidence="5">The sequence shown here is derived from an EMBL/GenBank/DDBJ whole genome shotgun (WGS) entry which is preliminary data.</text>
</comment>
<dbReference type="Pfam" id="PF03446">
    <property type="entry name" value="NAD_binding_2"/>
    <property type="match status" value="1"/>
</dbReference>
<dbReference type="GO" id="GO:0050661">
    <property type="term" value="F:NADP binding"/>
    <property type="evidence" value="ECO:0007669"/>
    <property type="project" value="InterPro"/>
</dbReference>
<dbReference type="PANTHER" id="PTHR43580">
    <property type="entry name" value="OXIDOREDUCTASE GLYR1-RELATED"/>
    <property type="match status" value="1"/>
</dbReference>
<dbReference type="InterPro" id="IPR006115">
    <property type="entry name" value="6PGDH_NADP-bd"/>
</dbReference>
<dbReference type="RefSeq" id="WP_132505268.1">
    <property type="nucleotide sequence ID" value="NZ_SMKP01000011.1"/>
</dbReference>
<evidence type="ECO:0000259" key="4">
    <source>
        <dbReference type="Pfam" id="PF21761"/>
    </source>
</evidence>
<feature type="domain" description="NADPH-dependent reductive aminase-like C-terminal" evidence="4">
    <location>
        <begin position="164"/>
        <end position="289"/>
    </location>
</feature>
<feature type="domain" description="6-phosphogluconate dehydrogenase NADP-binding" evidence="3">
    <location>
        <begin position="9"/>
        <end position="157"/>
    </location>
</feature>
<reference evidence="5 6" key="1">
    <citation type="submission" date="2019-03" db="EMBL/GenBank/DDBJ databases">
        <title>Draft genome sequences of novel Actinobacteria.</title>
        <authorList>
            <person name="Sahin N."/>
            <person name="Ay H."/>
            <person name="Saygin H."/>
        </authorList>
    </citation>
    <scope>NUCLEOTIDE SEQUENCE [LARGE SCALE GENOMIC DNA]</scope>
    <source>
        <strain evidence="5 6">KC712</strain>
    </source>
</reference>
<dbReference type="OrthoDB" id="4535742at2"/>
<dbReference type="InterPro" id="IPR013328">
    <property type="entry name" value="6PGD_dom2"/>
</dbReference>
<dbReference type="InterPro" id="IPR015815">
    <property type="entry name" value="HIBADH-related"/>
</dbReference>
<dbReference type="Gene3D" id="1.10.1040.10">
    <property type="entry name" value="N-(1-d-carboxylethyl)-l-norvaline Dehydrogenase, domain 2"/>
    <property type="match status" value="1"/>
</dbReference>
<name>A0A4R4X2M9_9ACTN</name>
<organism evidence="5 6">
    <name type="scientific">Nonomuraea diastatica</name>
    <dbReference type="NCBI Taxonomy" id="1848329"/>
    <lineage>
        <taxon>Bacteria</taxon>
        <taxon>Bacillati</taxon>
        <taxon>Actinomycetota</taxon>
        <taxon>Actinomycetes</taxon>
        <taxon>Streptosporangiales</taxon>
        <taxon>Streptosporangiaceae</taxon>
        <taxon>Nonomuraea</taxon>
    </lineage>
</organism>
<evidence type="ECO:0000256" key="2">
    <source>
        <dbReference type="ARBA" id="ARBA00023002"/>
    </source>
</evidence>
<dbReference type="InterPro" id="IPR051265">
    <property type="entry name" value="HIBADH-related_NP60_sf"/>
</dbReference>
<dbReference type="PIRSF" id="PIRSF000103">
    <property type="entry name" value="HIBADH"/>
    <property type="match status" value="1"/>
</dbReference>
<gene>
    <name evidence="5" type="ORF">E1294_05735</name>
</gene>
<evidence type="ECO:0000313" key="5">
    <source>
        <dbReference type="EMBL" id="TDD24462.1"/>
    </source>
</evidence>
<dbReference type="SUPFAM" id="SSF51735">
    <property type="entry name" value="NAD(P)-binding Rossmann-fold domains"/>
    <property type="match status" value="1"/>
</dbReference>
<dbReference type="GO" id="GO:0016491">
    <property type="term" value="F:oxidoreductase activity"/>
    <property type="evidence" value="ECO:0007669"/>
    <property type="project" value="UniProtKB-KW"/>
</dbReference>
<dbReference type="InterPro" id="IPR048666">
    <property type="entry name" value="RedAm-like_C"/>
</dbReference>
<dbReference type="InterPro" id="IPR036291">
    <property type="entry name" value="NAD(P)-bd_dom_sf"/>
</dbReference>
<dbReference type="EMBL" id="SMKP01000011">
    <property type="protein sequence ID" value="TDD24462.1"/>
    <property type="molecule type" value="Genomic_DNA"/>
</dbReference>
<dbReference type="Gene3D" id="3.40.50.720">
    <property type="entry name" value="NAD(P)-binding Rossmann-like Domain"/>
    <property type="match status" value="1"/>
</dbReference>
<dbReference type="PANTHER" id="PTHR43580:SF2">
    <property type="entry name" value="CYTOKINE-LIKE NUCLEAR FACTOR N-PAC"/>
    <property type="match status" value="1"/>
</dbReference>
<keyword evidence="2" id="KW-0560">Oxidoreductase</keyword>
<sequence>MTEHEAPRVTVLGLGRMGTAIAGAYLAAGYRTTVWNRTAARGDALAAQGAVRAADVAEAVAAGPLLVVPLLDPATVRRTLEPAAPLLAGRTLVSLANGTLEQARDLAAWAAGHGAHHLAGAMMALPHTIGAPEAFFFFSGSESAFEEHRTALEVMATGHYLGADPAAAETHSLAVLGTGYAALTGFLHAAALLETYGTGPERFAPLAAAWLRDMAAFLPHLAKEAASGSYADAASTIDLNRPAVDTLIAASTERGVDPRVHHPLKALLDRRSADGYGDDSFSSLYELLKPARPRP</sequence>
<keyword evidence="6" id="KW-1185">Reference proteome</keyword>
<evidence type="ECO:0000256" key="1">
    <source>
        <dbReference type="ARBA" id="ARBA00009080"/>
    </source>
</evidence>
<evidence type="ECO:0000259" key="3">
    <source>
        <dbReference type="Pfam" id="PF03446"/>
    </source>
</evidence>
<comment type="similarity">
    <text evidence="1">Belongs to the HIBADH-related family.</text>
</comment>
<dbReference type="Pfam" id="PF21761">
    <property type="entry name" value="RedAm-like_C"/>
    <property type="match status" value="1"/>
</dbReference>
<accession>A0A4R4X2M9</accession>
<dbReference type="AlphaFoldDB" id="A0A4R4X2M9"/>
<dbReference type="Proteomes" id="UP000294543">
    <property type="component" value="Unassembled WGS sequence"/>
</dbReference>
<protein>
    <submittedName>
        <fullName evidence="5">NAD(P)-dependent oxidoreductase</fullName>
    </submittedName>
</protein>
<evidence type="ECO:0000313" key="6">
    <source>
        <dbReference type="Proteomes" id="UP000294543"/>
    </source>
</evidence>
<proteinExistence type="inferred from homology"/>